<sequence length="359" mass="41284">MMILYFVALKSIILLFTITSSNHASAIHHRKRIPINLDIAKEIPYEIKVIMSEKTARGFYYYMKRSIITAYRIGDVLFDGKLLCPGNSMDFDRFVFSVTLPRRRKYIRIVSKTRLGNSSERKIVEFITEPFSLTFHEVVRKPVEIDILTQMDTEVINVDEEVSSRTVKFSVREDFEHQATIGVVRYGASVLNRKVRGLIYRSVVWKGGVINPHITIISKYNDGTTIETNYSFEDDDFVLHSKKLGQCYLKPWDEEPAGDESYDSEALRRKNGPGYSYDVDSMPQGTSKDHDGAAPSEVAINASKRTKPVRHLFKNTEYEWDVGNHDPSRAIYPMSGFYHDFEREAYKVQGLSFPEPDSD</sequence>
<dbReference type="RefSeq" id="XP_004833129.1">
    <property type="nucleotide sequence ID" value="XM_004833072.1"/>
</dbReference>
<accession>L1LE16</accession>
<protein>
    <recommendedName>
        <fullName evidence="4">Signal peptide-containing protein</fullName>
    </recommendedName>
</protein>
<feature type="signal peptide" evidence="1">
    <location>
        <begin position="1"/>
        <end position="24"/>
    </location>
</feature>
<dbReference type="KEGG" id="beq:BEWA_037130"/>
<name>L1LE16_THEEQ</name>
<gene>
    <name evidence="2" type="ORF">BEWA_037130</name>
</gene>
<dbReference type="EMBL" id="ACOU01000002">
    <property type="protein sequence ID" value="EKX73677.1"/>
    <property type="molecule type" value="Genomic_DNA"/>
</dbReference>
<proteinExistence type="predicted"/>
<evidence type="ECO:0000313" key="2">
    <source>
        <dbReference type="EMBL" id="EKX73677.1"/>
    </source>
</evidence>
<organism evidence="2 3">
    <name type="scientific">Theileria equi strain WA</name>
    <dbReference type="NCBI Taxonomy" id="1537102"/>
    <lineage>
        <taxon>Eukaryota</taxon>
        <taxon>Sar</taxon>
        <taxon>Alveolata</taxon>
        <taxon>Apicomplexa</taxon>
        <taxon>Aconoidasida</taxon>
        <taxon>Piroplasmida</taxon>
        <taxon>Theileriidae</taxon>
        <taxon>Theileria</taxon>
    </lineage>
</organism>
<dbReference type="AlphaFoldDB" id="L1LE16"/>
<evidence type="ECO:0000256" key="1">
    <source>
        <dbReference type="SAM" id="SignalP"/>
    </source>
</evidence>
<evidence type="ECO:0000313" key="3">
    <source>
        <dbReference type="Proteomes" id="UP000031512"/>
    </source>
</evidence>
<dbReference type="VEuPathDB" id="PiroplasmaDB:BEWA_037130"/>
<dbReference type="GeneID" id="15806600"/>
<evidence type="ECO:0008006" key="4">
    <source>
        <dbReference type="Google" id="ProtNLM"/>
    </source>
</evidence>
<keyword evidence="1" id="KW-0732">Signal</keyword>
<feature type="chain" id="PRO_5003952601" description="Signal peptide-containing protein" evidence="1">
    <location>
        <begin position="25"/>
        <end position="359"/>
    </location>
</feature>
<reference evidence="2 3" key="1">
    <citation type="journal article" date="2012" name="BMC Genomics">
        <title>Comparative genomic analysis and phylogenetic position of Theileria equi.</title>
        <authorList>
            <person name="Kappmeyer L.S."/>
            <person name="Thiagarajan M."/>
            <person name="Herndon D.R."/>
            <person name="Ramsay J.D."/>
            <person name="Caler E."/>
            <person name="Djikeng A."/>
            <person name="Gillespie J.J."/>
            <person name="Lau A.O."/>
            <person name="Roalson E.H."/>
            <person name="Silva J.C."/>
            <person name="Silva M.G."/>
            <person name="Suarez C.E."/>
            <person name="Ueti M.W."/>
            <person name="Nene V.M."/>
            <person name="Mealey R.H."/>
            <person name="Knowles D.P."/>
            <person name="Brayton K.A."/>
        </authorList>
    </citation>
    <scope>NUCLEOTIDE SEQUENCE [LARGE SCALE GENOMIC DNA]</scope>
    <source>
        <strain evidence="2 3">WA</strain>
    </source>
</reference>
<keyword evidence="3" id="KW-1185">Reference proteome</keyword>
<dbReference type="Proteomes" id="UP000031512">
    <property type="component" value="Unassembled WGS sequence"/>
</dbReference>
<comment type="caution">
    <text evidence="2">The sequence shown here is derived from an EMBL/GenBank/DDBJ whole genome shotgun (WGS) entry which is preliminary data.</text>
</comment>